<feature type="non-terminal residue" evidence="4">
    <location>
        <position position="1"/>
    </location>
</feature>
<dbReference type="Proteomes" id="UP000076584">
    <property type="component" value="Unassembled WGS sequence"/>
</dbReference>
<dbReference type="SUPFAM" id="SSF52343">
    <property type="entry name" value="Ferredoxin reductase-like, C-terminal NADP-linked domain"/>
    <property type="match status" value="1"/>
</dbReference>
<dbReference type="Gene3D" id="3.40.50.80">
    <property type="entry name" value="Nucleotide-binding domain of ferredoxin-NADP reductase (FNR) module"/>
    <property type="match status" value="1"/>
</dbReference>
<dbReference type="PROSITE" id="PS51384">
    <property type="entry name" value="FAD_FR"/>
    <property type="match status" value="1"/>
</dbReference>
<keyword evidence="1" id="KW-0560">Oxidoreductase</keyword>
<gene>
    <name evidence="4" type="ORF">CI238_02520</name>
</gene>
<evidence type="ECO:0000256" key="2">
    <source>
        <dbReference type="ARBA" id="ARBA00023027"/>
    </source>
</evidence>
<dbReference type="CDD" id="cd00322">
    <property type="entry name" value="FNR_like"/>
    <property type="match status" value="1"/>
</dbReference>
<dbReference type="GO" id="GO:0016491">
    <property type="term" value="F:oxidoreductase activity"/>
    <property type="evidence" value="ECO:0007669"/>
    <property type="project" value="UniProtKB-KW"/>
</dbReference>
<evidence type="ECO:0000313" key="5">
    <source>
        <dbReference type="Proteomes" id="UP000076584"/>
    </source>
</evidence>
<dbReference type="SUPFAM" id="SSF63380">
    <property type="entry name" value="Riboflavin synthase domain-like"/>
    <property type="match status" value="1"/>
</dbReference>
<dbReference type="PANTHER" id="PTHR46505">
    <property type="entry name" value="OXIDOREDUCTASE NAD-BINDING DOMAIN-CONTAINING PROTEIN 1"/>
    <property type="match status" value="1"/>
</dbReference>
<evidence type="ECO:0000256" key="1">
    <source>
        <dbReference type="ARBA" id="ARBA00023002"/>
    </source>
</evidence>
<evidence type="ECO:0000259" key="3">
    <source>
        <dbReference type="PROSITE" id="PS51384"/>
    </source>
</evidence>
<dbReference type="PANTHER" id="PTHR46505:SF1">
    <property type="entry name" value="OXIDOREDUCTASE NAD-BINDING DOMAIN-CONTAINING PROTEIN 1"/>
    <property type="match status" value="1"/>
</dbReference>
<feature type="domain" description="FAD-binding FR-type" evidence="3">
    <location>
        <begin position="71"/>
        <end position="191"/>
    </location>
</feature>
<proteinExistence type="predicted"/>
<reference evidence="4 5" key="1">
    <citation type="submission" date="2015-06" db="EMBL/GenBank/DDBJ databases">
        <title>Survival trade-offs in plant roots during colonization by closely related pathogenic and mutualistic fungi.</title>
        <authorList>
            <person name="Hacquard S."/>
            <person name="Kracher B."/>
            <person name="Hiruma K."/>
            <person name="Weinman A."/>
            <person name="Muench P."/>
            <person name="Garrido Oter R."/>
            <person name="Ver Loren van Themaat E."/>
            <person name="Dallerey J.-F."/>
            <person name="Damm U."/>
            <person name="Henrissat B."/>
            <person name="Lespinet O."/>
            <person name="Thon M."/>
            <person name="Kemen E."/>
            <person name="McHardy A.C."/>
            <person name="Schulze-Lefert P."/>
            <person name="O'Connell R.J."/>
        </authorList>
    </citation>
    <scope>NUCLEOTIDE SEQUENCE [LARGE SCALE GENOMIC DNA]</scope>
    <source>
        <strain evidence="4 5">MAFF 238704</strain>
    </source>
</reference>
<keyword evidence="2" id="KW-0520">NAD</keyword>
<dbReference type="EMBL" id="LFIW01001106">
    <property type="protein sequence ID" value="KZL83528.1"/>
    <property type="molecule type" value="Genomic_DNA"/>
</dbReference>
<comment type="caution">
    <text evidence="4">The sequence shown here is derived from an EMBL/GenBank/DDBJ whole genome shotgun (WGS) entry which is preliminary data.</text>
</comment>
<organism evidence="4 5">
    <name type="scientific">Colletotrichum incanum</name>
    <name type="common">Soybean anthracnose fungus</name>
    <dbReference type="NCBI Taxonomy" id="1573173"/>
    <lineage>
        <taxon>Eukaryota</taxon>
        <taxon>Fungi</taxon>
        <taxon>Dikarya</taxon>
        <taxon>Ascomycota</taxon>
        <taxon>Pezizomycotina</taxon>
        <taxon>Sordariomycetes</taxon>
        <taxon>Hypocreomycetidae</taxon>
        <taxon>Glomerellales</taxon>
        <taxon>Glomerellaceae</taxon>
        <taxon>Colletotrichum</taxon>
        <taxon>Colletotrichum spaethianum species complex</taxon>
    </lineage>
</organism>
<dbReference type="InterPro" id="IPR017938">
    <property type="entry name" value="Riboflavin_synthase-like_b-brl"/>
</dbReference>
<dbReference type="InterPro" id="IPR039261">
    <property type="entry name" value="FNR_nucleotide-bd"/>
</dbReference>
<dbReference type="InterPro" id="IPR052128">
    <property type="entry name" value="Oxidoreductase_NAD-binding"/>
</dbReference>
<dbReference type="Gene3D" id="2.40.30.10">
    <property type="entry name" value="Translation factors"/>
    <property type="match status" value="1"/>
</dbReference>
<keyword evidence="5" id="KW-1185">Reference proteome</keyword>
<dbReference type="STRING" id="1573173.A0A161WGB2"/>
<dbReference type="AlphaFoldDB" id="A0A161WGB2"/>
<protein>
    <submittedName>
        <fullName evidence="4">Nadh-cytochrome b-5 reductase</fullName>
    </submittedName>
</protein>
<accession>A0A161WGB2</accession>
<dbReference type="InterPro" id="IPR017927">
    <property type="entry name" value="FAD-bd_FR_type"/>
</dbReference>
<dbReference type="GO" id="GO:0005739">
    <property type="term" value="C:mitochondrion"/>
    <property type="evidence" value="ECO:0007669"/>
    <property type="project" value="TreeGrafter"/>
</dbReference>
<sequence>LHIIHQPSPVCEMNQIFSRPRSIRCTRAFAANFSAAIPHQVRGFASLPVKMKPTPSKESHIERTAAEPRDPSLHTVTVSRVDQVNESIRLFRLGIREGSSIEKFSPGQWLDTFVPGVPKPGGFTITSQPSKATLPSSAYLELAVQKSPSNPPAAWLWGHPVDDGDAGGHSHSTESEPAQLLVRVGGSFVWPPQGIDLAPIRRIVFVAGGVGINPLMSILSHLAEGSEYPYNMQFLYSTKTPAEGLDTEKILFLGRLAAIYGREKVQGQLKLFLTNIQETSGPNETVLPCNELEVPIKKRRMTLKDVAEALGPKEEHGSAVVYVCGVPAMTDEFVGKLTSPDGLDLKPEQVLCEKWW</sequence>
<evidence type="ECO:0000313" key="4">
    <source>
        <dbReference type="EMBL" id="KZL83528.1"/>
    </source>
</evidence>
<name>A0A161WGB2_COLIC</name>